<keyword evidence="3" id="KW-0687">Ribonucleoprotein</keyword>
<keyword evidence="2" id="KW-0689">Ribosomal protein</keyword>
<evidence type="ECO:0000256" key="1">
    <source>
        <dbReference type="ARBA" id="ARBA00005781"/>
    </source>
</evidence>
<reference evidence="6 7" key="1">
    <citation type="submission" date="2014-06" db="EMBL/GenBank/DDBJ databases">
        <authorList>
            <person name="Swart Estienne"/>
        </authorList>
    </citation>
    <scope>NUCLEOTIDE SEQUENCE [LARGE SCALE GENOMIC DNA]</scope>
    <source>
        <strain evidence="6 7">130c</strain>
    </source>
</reference>
<evidence type="ECO:0000256" key="5">
    <source>
        <dbReference type="SAM" id="MobiDB-lite"/>
    </source>
</evidence>
<dbReference type="Gene3D" id="2.30.30.790">
    <property type="match status" value="1"/>
</dbReference>
<gene>
    <name evidence="6" type="primary">Contig16900.g17999</name>
    <name evidence="6" type="ORF">STYLEM_10367</name>
</gene>
<feature type="compositionally biased region" description="Low complexity" evidence="5">
    <location>
        <begin position="15"/>
        <end position="28"/>
    </location>
</feature>
<dbReference type="EMBL" id="CCKQ01009849">
    <property type="protein sequence ID" value="CDW81352.1"/>
    <property type="molecule type" value="Genomic_DNA"/>
</dbReference>
<evidence type="ECO:0000256" key="3">
    <source>
        <dbReference type="ARBA" id="ARBA00023274"/>
    </source>
</evidence>
<dbReference type="InterPro" id="IPR001857">
    <property type="entry name" value="Ribosomal_bL19"/>
</dbReference>
<dbReference type="Proteomes" id="UP000039865">
    <property type="component" value="Unassembled WGS sequence"/>
</dbReference>
<feature type="region of interest" description="Disordered" evidence="5">
    <location>
        <begin position="225"/>
        <end position="271"/>
    </location>
</feature>
<dbReference type="InterPro" id="IPR008991">
    <property type="entry name" value="Translation_prot_SH3-like_sf"/>
</dbReference>
<evidence type="ECO:0000313" key="6">
    <source>
        <dbReference type="EMBL" id="CDW81352.1"/>
    </source>
</evidence>
<dbReference type="InParanoid" id="A0A078AIN9"/>
<organism evidence="6 7">
    <name type="scientific">Stylonychia lemnae</name>
    <name type="common">Ciliate</name>
    <dbReference type="NCBI Taxonomy" id="5949"/>
    <lineage>
        <taxon>Eukaryota</taxon>
        <taxon>Sar</taxon>
        <taxon>Alveolata</taxon>
        <taxon>Ciliophora</taxon>
        <taxon>Intramacronucleata</taxon>
        <taxon>Spirotrichea</taxon>
        <taxon>Stichotrichia</taxon>
        <taxon>Sporadotrichida</taxon>
        <taxon>Oxytrichidae</taxon>
        <taxon>Stylonychinae</taxon>
        <taxon>Stylonychia</taxon>
    </lineage>
</organism>
<dbReference type="AlphaFoldDB" id="A0A078AIN9"/>
<feature type="compositionally biased region" description="Basic and acidic residues" evidence="5">
    <location>
        <begin position="225"/>
        <end position="256"/>
    </location>
</feature>
<comment type="similarity">
    <text evidence="1">Belongs to the bacterial ribosomal protein bL19 family.</text>
</comment>
<dbReference type="GO" id="GO:0005840">
    <property type="term" value="C:ribosome"/>
    <property type="evidence" value="ECO:0007669"/>
    <property type="project" value="UniProtKB-KW"/>
</dbReference>
<proteinExistence type="inferred from homology"/>
<dbReference type="SUPFAM" id="SSF50104">
    <property type="entry name" value="Translation proteins SH3-like domain"/>
    <property type="match status" value="1"/>
</dbReference>
<evidence type="ECO:0000313" key="7">
    <source>
        <dbReference type="Proteomes" id="UP000039865"/>
    </source>
</evidence>
<keyword evidence="7" id="KW-1185">Reference proteome</keyword>
<protein>
    <recommendedName>
        <fullName evidence="4">50S ribosomal protein L19, chloroplastic</fullName>
    </recommendedName>
</protein>
<accession>A0A078AIN9</accession>
<feature type="compositionally biased region" description="Polar residues" evidence="5">
    <location>
        <begin position="35"/>
        <end position="53"/>
    </location>
</feature>
<evidence type="ECO:0000256" key="4">
    <source>
        <dbReference type="ARBA" id="ARBA00035376"/>
    </source>
</evidence>
<dbReference type="GO" id="GO:0006412">
    <property type="term" value="P:translation"/>
    <property type="evidence" value="ECO:0007669"/>
    <property type="project" value="InterPro"/>
</dbReference>
<dbReference type="OMA" id="LGYNENH"/>
<dbReference type="GO" id="GO:0003735">
    <property type="term" value="F:structural constituent of ribosome"/>
    <property type="evidence" value="ECO:0007669"/>
    <property type="project" value="InterPro"/>
</dbReference>
<name>A0A078AIN9_STYLE</name>
<sequence length="271" mass="31555">MLQTQARFYTQEAAKTQPSQPSTQAQSPKTKKSRAPSQNQEVPKAAESNQPKTVQLFERRRNPFHKLGYNENHIPHQGNYEQVKKQKLDQWVNPPYNWPPVMPRPTMHKGKTLMLELEKEYMESIKKSRPFKVPAFRTGDVIDVTMFKSLSEGKFHKYRGIVYSQKNPHSLDKSFRVFLNEDETNMGLQVKEFSPLVAKVEVFKFGSNQNRKKLNHIPKLDLSKSKTMEPIIKGRDYKSRDRRGDQSKGDSADKEKGKIKRNTTKLEQSYE</sequence>
<dbReference type="InterPro" id="IPR038657">
    <property type="entry name" value="Ribosomal_bL19_sf"/>
</dbReference>
<dbReference type="GO" id="GO:1990904">
    <property type="term" value="C:ribonucleoprotein complex"/>
    <property type="evidence" value="ECO:0007669"/>
    <property type="project" value="UniProtKB-KW"/>
</dbReference>
<evidence type="ECO:0000256" key="2">
    <source>
        <dbReference type="ARBA" id="ARBA00022980"/>
    </source>
</evidence>
<feature type="region of interest" description="Disordered" evidence="5">
    <location>
        <begin position="1"/>
        <end position="53"/>
    </location>
</feature>
<dbReference type="Pfam" id="PF01245">
    <property type="entry name" value="Ribosomal_L19"/>
    <property type="match status" value="1"/>
</dbReference>